<evidence type="ECO:0000256" key="1">
    <source>
        <dbReference type="ARBA" id="ARBA00004651"/>
    </source>
</evidence>
<keyword evidence="14" id="KW-1185">Reference proteome</keyword>
<dbReference type="GO" id="GO:0007189">
    <property type="term" value="P:adenylate cyclase-activating G protein-coupled receptor signaling pathway"/>
    <property type="evidence" value="ECO:0007669"/>
    <property type="project" value="TreeGrafter"/>
</dbReference>
<feature type="transmembrane region" description="Helical" evidence="11">
    <location>
        <begin position="138"/>
        <end position="161"/>
    </location>
</feature>
<feature type="compositionally biased region" description="Basic and acidic residues" evidence="10">
    <location>
        <begin position="8"/>
        <end position="21"/>
    </location>
</feature>
<evidence type="ECO:0000256" key="3">
    <source>
        <dbReference type="ARBA" id="ARBA00022692"/>
    </source>
</evidence>
<keyword evidence="2" id="KW-1003">Cell membrane</keyword>
<dbReference type="Proteomes" id="UP001174136">
    <property type="component" value="Unassembled WGS sequence"/>
</dbReference>
<dbReference type="PRINTS" id="PR00237">
    <property type="entry name" value="GPCRRHODOPSN"/>
</dbReference>
<dbReference type="Gene3D" id="1.20.1070.10">
    <property type="entry name" value="Rhodopsin 7-helix transmembrane proteins"/>
    <property type="match status" value="1"/>
</dbReference>
<dbReference type="Pfam" id="PF00001">
    <property type="entry name" value="7tm_1"/>
    <property type="match status" value="1"/>
</dbReference>
<dbReference type="GO" id="GO:0005886">
    <property type="term" value="C:plasma membrane"/>
    <property type="evidence" value="ECO:0007669"/>
    <property type="project" value="UniProtKB-SubCell"/>
</dbReference>
<evidence type="ECO:0000256" key="7">
    <source>
        <dbReference type="ARBA" id="ARBA00023170"/>
    </source>
</evidence>
<feature type="compositionally biased region" description="Polar residues" evidence="10">
    <location>
        <begin position="1012"/>
        <end position="1022"/>
    </location>
</feature>
<dbReference type="InterPro" id="IPR017452">
    <property type="entry name" value="GPCR_Rhodpsn_7TM"/>
</dbReference>
<comment type="subcellular location">
    <subcellularLocation>
        <location evidence="1">Cell membrane</location>
        <topology evidence="1">Multi-pass membrane protein</topology>
    </subcellularLocation>
</comment>
<keyword evidence="5" id="KW-0297">G-protein coupled receptor</keyword>
<evidence type="ECO:0000256" key="2">
    <source>
        <dbReference type="ARBA" id="ARBA00022475"/>
    </source>
</evidence>
<feature type="transmembrane region" description="Helical" evidence="11">
    <location>
        <begin position="107"/>
        <end position="126"/>
    </location>
</feature>
<dbReference type="PRINTS" id="PR01788">
    <property type="entry name" value="PROSTANOIDR"/>
</dbReference>
<feature type="transmembrane region" description="Helical" evidence="11">
    <location>
        <begin position="270"/>
        <end position="296"/>
    </location>
</feature>
<feature type="transmembrane region" description="Helical" evidence="11">
    <location>
        <begin position="219"/>
        <end position="240"/>
    </location>
</feature>
<dbReference type="GO" id="GO:0007204">
    <property type="term" value="P:positive regulation of cytosolic calcium ion concentration"/>
    <property type="evidence" value="ECO:0007669"/>
    <property type="project" value="TreeGrafter"/>
</dbReference>
<name>A0AA47LZ58_MERPO</name>
<evidence type="ECO:0000256" key="4">
    <source>
        <dbReference type="ARBA" id="ARBA00022989"/>
    </source>
</evidence>
<dbReference type="GO" id="GO:0004957">
    <property type="term" value="F:prostaglandin E receptor activity"/>
    <property type="evidence" value="ECO:0007669"/>
    <property type="project" value="InterPro"/>
</dbReference>
<dbReference type="AlphaFoldDB" id="A0AA47LZ58"/>
<dbReference type="PANTHER" id="PTHR11866">
    <property type="entry name" value="G-PROTEIN COUPLED RECEPTOR FAMILY 1 MEMBER"/>
    <property type="match status" value="1"/>
</dbReference>
<dbReference type="InterPro" id="IPR008365">
    <property type="entry name" value="Prostanoid_rcpt"/>
</dbReference>
<accession>A0AA47LZ58</accession>
<dbReference type="GO" id="GO:0071380">
    <property type="term" value="P:cellular response to prostaglandin E stimulus"/>
    <property type="evidence" value="ECO:0007669"/>
    <property type="project" value="TreeGrafter"/>
</dbReference>
<evidence type="ECO:0000256" key="11">
    <source>
        <dbReference type="SAM" id="Phobius"/>
    </source>
</evidence>
<reference evidence="13" key="1">
    <citation type="journal article" date="2023" name="Front. Mar. Sci.">
        <title>A new Merluccius polli reference genome to investigate the effects of global change in West African waters.</title>
        <authorList>
            <person name="Mateo J.L."/>
            <person name="Blanco-Fernandez C."/>
            <person name="Garcia-Vazquez E."/>
            <person name="Machado-Schiaffino G."/>
        </authorList>
    </citation>
    <scope>NUCLEOTIDE SEQUENCE</scope>
    <source>
        <strain evidence="13">C29</strain>
        <tissue evidence="13">Fin</tissue>
    </source>
</reference>
<keyword evidence="9" id="KW-0807">Transducer</keyword>
<proteinExistence type="predicted"/>
<evidence type="ECO:0000256" key="10">
    <source>
        <dbReference type="SAM" id="MobiDB-lite"/>
    </source>
</evidence>
<gene>
    <name evidence="13" type="primary">PTGER4_2</name>
    <name evidence="13" type="ORF">N1851_034815</name>
</gene>
<dbReference type="GO" id="GO:0050728">
    <property type="term" value="P:negative regulation of inflammatory response"/>
    <property type="evidence" value="ECO:0007669"/>
    <property type="project" value="TreeGrafter"/>
</dbReference>
<organism evidence="13 14">
    <name type="scientific">Merluccius polli</name>
    <name type="common">Benguela hake</name>
    <name type="synonym">Merluccius cadenati</name>
    <dbReference type="NCBI Taxonomy" id="89951"/>
    <lineage>
        <taxon>Eukaryota</taxon>
        <taxon>Metazoa</taxon>
        <taxon>Chordata</taxon>
        <taxon>Craniata</taxon>
        <taxon>Vertebrata</taxon>
        <taxon>Euteleostomi</taxon>
        <taxon>Actinopterygii</taxon>
        <taxon>Neopterygii</taxon>
        <taxon>Teleostei</taxon>
        <taxon>Neoteleostei</taxon>
        <taxon>Acanthomorphata</taxon>
        <taxon>Zeiogadaria</taxon>
        <taxon>Gadariae</taxon>
        <taxon>Gadiformes</taxon>
        <taxon>Gadoidei</taxon>
        <taxon>Merlucciidae</taxon>
        <taxon>Merluccius</taxon>
    </lineage>
</organism>
<dbReference type="PRINTS" id="PR00586">
    <property type="entry name" value="PRSTNOIDEP4R"/>
</dbReference>
<protein>
    <submittedName>
        <fullName evidence="13">Prostaglandin E2 receptor EP4 subtype</fullName>
    </submittedName>
</protein>
<feature type="region of interest" description="Disordered" evidence="10">
    <location>
        <begin position="979"/>
        <end position="1065"/>
    </location>
</feature>
<feature type="transmembrane region" description="Helical" evidence="11">
    <location>
        <begin position="341"/>
        <end position="363"/>
    </location>
</feature>
<evidence type="ECO:0000313" key="14">
    <source>
        <dbReference type="Proteomes" id="UP001174136"/>
    </source>
</evidence>
<feature type="region of interest" description="Disordered" evidence="10">
    <location>
        <begin position="312"/>
        <end position="331"/>
    </location>
</feature>
<dbReference type="PANTHER" id="PTHR11866:SF43">
    <property type="entry name" value="PROSTAGLANDIN E2 RECEPTOR EP4 SUBTYPE"/>
    <property type="match status" value="1"/>
</dbReference>
<feature type="compositionally biased region" description="Basic and acidic residues" evidence="10">
    <location>
        <begin position="312"/>
        <end position="321"/>
    </location>
</feature>
<sequence>MKGKRGSRQVDRNQNLEHRNAFQDTQSAQISYSLPYHAPGREKATACELLRASDLSRRLRVKEPGNTIAIVVVEEGEKAEAEEEEDAEGGEAMNSTVPAAATRQPTIPVIMFIFGVAGNVIAIVVLRISRKEQKETTFYALVCGLAVTDLLGTLLASPVTISTYMKGAWPGGDPLCQYSGFILLFFFSAQLSIIFAMSVERYLAINHAYFYNRHVGQRLAAVALLAIYALNGVFCALPAAGWGQVQLQHPRTWCFVNWRTNKTRDAAYNLAYAGVSSALVLATVACNVAVCAALLLMHRRFLRRTSLGADQRRLRSSDGRSGRRSGGRNRRSFGRLAGAEIQMVVLLVATSAVVLICSIPLVLSETMTTQAVLRVILGPDSRQRVMFSAGLPSTVAELETNIKTQCKIMEPFRLQFMDTLFGNEFMNLTSMEEIQDKATLKVIYTSCQPQDQVEHSFSFSSTSAPDDASSCSGDSTIILSTPESTSSRASWPDLFCVPRFTYDAEMKLGKAHVAFKENGMLLIPDPKLKSDILEGLIQEVVKYTVYLTDSKFDEIAEVLILKHPCLKEKGSITGYNGWKMSLKYKLSNYRTHLRKVGCPEVCVNSLKYKPAEKRSPAFGVKKPKRGEVEYCPSFPLGECAQSLEKVRVELLSDVKKRNNRETIRGKMDRTFALRRQEVIYDAPMISNVQERWPALFDAMEINAEFKRITTMPLQSRFLSQLDLLSEPLLRVFAKRSGEQGKKLKDIAAMMTDDIDAGRESLIKGLCIYLNENPDVLVQEYMDMTEATALSAIEKTTVGIYVTRETPGSDFSDVGIIIEGVVFLQDLDNVALATAFLFGLFYSLNMSYPSQLCYTFEAIQKVVMELDVTQLSRKAQSLKTKLLQIFVNQLYRKQGADLPGNNPDLLAIRMASVNPILDPWIYILLRKTVVLKLVQRIKCLFCKMGVRGRSRGTFLCTDGHMTSSIISQDSPSLVSQTLMRTGGASGTTHCPSEGSLDGSFSHTGPPAEIHDGSSGSPSTTMKSFLSEERRRTAGLAEETERRAPEPSGGRGMRSVNGTSSAKGLETGAVKDHALNVTFTGEAQGMQEKCI</sequence>
<evidence type="ECO:0000256" key="8">
    <source>
        <dbReference type="ARBA" id="ARBA00023180"/>
    </source>
</evidence>
<feature type="region of interest" description="Disordered" evidence="10">
    <location>
        <begin position="1"/>
        <end position="24"/>
    </location>
</feature>
<dbReference type="EMBL" id="JAOPHQ010006666">
    <property type="protein sequence ID" value="KAK0130665.1"/>
    <property type="molecule type" value="Genomic_DNA"/>
</dbReference>
<evidence type="ECO:0000256" key="5">
    <source>
        <dbReference type="ARBA" id="ARBA00023040"/>
    </source>
</evidence>
<evidence type="ECO:0000256" key="9">
    <source>
        <dbReference type="ARBA" id="ARBA00023224"/>
    </source>
</evidence>
<keyword evidence="3 11" id="KW-0812">Transmembrane</keyword>
<keyword evidence="7 13" id="KW-0675">Receptor</keyword>
<feature type="domain" description="G-protein coupled receptors family 1 profile" evidence="12">
    <location>
        <begin position="118"/>
        <end position="363"/>
    </location>
</feature>
<evidence type="ECO:0000259" key="12">
    <source>
        <dbReference type="PROSITE" id="PS50262"/>
    </source>
</evidence>
<dbReference type="PROSITE" id="PS50262">
    <property type="entry name" value="G_PROTEIN_RECEP_F1_2"/>
    <property type="match status" value="1"/>
</dbReference>
<feature type="compositionally biased region" description="Basic residues" evidence="10">
    <location>
        <begin position="322"/>
        <end position="331"/>
    </location>
</feature>
<keyword evidence="4 11" id="KW-1133">Transmembrane helix</keyword>
<evidence type="ECO:0000256" key="6">
    <source>
        <dbReference type="ARBA" id="ARBA00023136"/>
    </source>
</evidence>
<feature type="transmembrane region" description="Helical" evidence="11">
    <location>
        <begin position="181"/>
        <end position="199"/>
    </location>
</feature>
<dbReference type="SUPFAM" id="SSF81321">
    <property type="entry name" value="Family A G protein-coupled receptor-like"/>
    <property type="match status" value="1"/>
</dbReference>
<dbReference type="GO" id="GO:0006954">
    <property type="term" value="P:inflammatory response"/>
    <property type="evidence" value="ECO:0007669"/>
    <property type="project" value="TreeGrafter"/>
</dbReference>
<keyword evidence="6 11" id="KW-0472">Membrane</keyword>
<comment type="caution">
    <text evidence="13">The sequence shown here is derived from an EMBL/GenBank/DDBJ whole genome shotgun (WGS) entry which is preliminary data.</text>
</comment>
<dbReference type="InterPro" id="IPR000276">
    <property type="entry name" value="GPCR_Rhodpsn"/>
</dbReference>
<dbReference type="InterPro" id="IPR001758">
    <property type="entry name" value="Prost_EP4_rcpt"/>
</dbReference>
<keyword evidence="8" id="KW-0325">Glycoprotein</keyword>
<evidence type="ECO:0000313" key="13">
    <source>
        <dbReference type="EMBL" id="KAK0130665.1"/>
    </source>
</evidence>